<evidence type="ECO:0000313" key="1">
    <source>
        <dbReference type="EMBL" id="KCW73062.1"/>
    </source>
</evidence>
<gene>
    <name evidence="1" type="ORF">EUGRSUZ_E01508</name>
</gene>
<accession>A0A059C3Y1</accession>
<organism evidence="1">
    <name type="scientific">Eucalyptus grandis</name>
    <name type="common">Flooded gum</name>
    <dbReference type="NCBI Taxonomy" id="71139"/>
    <lineage>
        <taxon>Eukaryota</taxon>
        <taxon>Viridiplantae</taxon>
        <taxon>Streptophyta</taxon>
        <taxon>Embryophyta</taxon>
        <taxon>Tracheophyta</taxon>
        <taxon>Spermatophyta</taxon>
        <taxon>Magnoliopsida</taxon>
        <taxon>eudicotyledons</taxon>
        <taxon>Gunneridae</taxon>
        <taxon>Pentapetalae</taxon>
        <taxon>rosids</taxon>
        <taxon>malvids</taxon>
        <taxon>Myrtales</taxon>
        <taxon>Myrtaceae</taxon>
        <taxon>Myrtoideae</taxon>
        <taxon>Eucalypteae</taxon>
        <taxon>Eucalyptus</taxon>
    </lineage>
</organism>
<name>A0A059C3Y1_EUCGR</name>
<dbReference type="InParanoid" id="A0A059C3Y1"/>
<proteinExistence type="predicted"/>
<dbReference type="EMBL" id="KK198757">
    <property type="protein sequence ID" value="KCW73062.1"/>
    <property type="molecule type" value="Genomic_DNA"/>
</dbReference>
<dbReference type="AlphaFoldDB" id="A0A059C3Y1"/>
<sequence>MLIRPNCLNAHLQSATSLTIQIWQTNLSIPSISLAKNPAEVMTTQHHNIFWHSIVIQDNPTPGQQSNNL</sequence>
<dbReference type="Gramene" id="KCW73062">
    <property type="protein sequence ID" value="KCW73062"/>
    <property type="gene ID" value="EUGRSUZ_E01508"/>
</dbReference>
<reference evidence="1" key="1">
    <citation type="submission" date="2013-07" db="EMBL/GenBank/DDBJ databases">
        <title>The genome of Eucalyptus grandis.</title>
        <authorList>
            <person name="Schmutz J."/>
            <person name="Hayes R."/>
            <person name="Myburg A."/>
            <person name="Tuskan G."/>
            <person name="Grattapaglia D."/>
            <person name="Rokhsar D.S."/>
        </authorList>
    </citation>
    <scope>NUCLEOTIDE SEQUENCE</scope>
    <source>
        <tissue evidence="1">Leaf extractions</tissue>
    </source>
</reference>
<protein>
    <submittedName>
        <fullName evidence="1">Uncharacterized protein</fullName>
    </submittedName>
</protein>